<dbReference type="CDD" id="cd03368">
    <property type="entry name" value="Ribosomal_S12"/>
    <property type="match status" value="1"/>
</dbReference>
<dbReference type="FunFam" id="2.40.50.140:FF:000099">
    <property type="entry name" value="Ribosomal protein S12, mitochondrial"/>
    <property type="match status" value="1"/>
</dbReference>
<dbReference type="InterPro" id="IPR005679">
    <property type="entry name" value="Ribosomal_uS12_bac"/>
</dbReference>
<sequence>MFSVFRKLCSLNLKVNSTRLFHTTFIASRTINQSMRSPSKPRRKLSPPKSKAPALENCYQRKGVCSAVLTLPPKKPNSGERRVARVKLTTGRTVLCYIPGEGHNLQEHSVVLVRGGRVQDLPGVRYKIIRGALDLSGVVNRMTRRSVYGAKKPKKMK</sequence>
<dbReference type="GO" id="GO:0006412">
    <property type="term" value="P:translation"/>
    <property type="evidence" value="ECO:0007669"/>
    <property type="project" value="InterPro"/>
</dbReference>
<feature type="region of interest" description="Disordered" evidence="4">
    <location>
        <begin position="32"/>
        <end position="53"/>
    </location>
</feature>
<keyword evidence="6" id="KW-1185">Reference proteome</keyword>
<evidence type="ECO:0008006" key="7">
    <source>
        <dbReference type="Google" id="ProtNLM"/>
    </source>
</evidence>
<protein>
    <recommendedName>
        <fullName evidence="7">Ribosomal protein S12</fullName>
    </recommendedName>
</protein>
<dbReference type="InterPro" id="IPR012340">
    <property type="entry name" value="NA-bd_OB-fold"/>
</dbReference>
<dbReference type="GO" id="GO:0015935">
    <property type="term" value="C:small ribosomal subunit"/>
    <property type="evidence" value="ECO:0007669"/>
    <property type="project" value="InterPro"/>
</dbReference>
<name>A0AAV5AL36_9AGAM</name>
<gene>
    <name evidence="5" type="ORF">Clacol_008106</name>
</gene>
<dbReference type="PANTHER" id="PTHR11652">
    <property type="entry name" value="30S RIBOSOMAL PROTEIN S12 FAMILY MEMBER"/>
    <property type="match status" value="1"/>
</dbReference>
<dbReference type="AlphaFoldDB" id="A0AAV5AL36"/>
<comment type="similarity">
    <text evidence="1">Belongs to the universal ribosomal protein uS12 family.</text>
</comment>
<proteinExistence type="inferred from homology"/>
<dbReference type="EMBL" id="BPWL01000009">
    <property type="protein sequence ID" value="GJJ13849.1"/>
    <property type="molecule type" value="Genomic_DNA"/>
</dbReference>
<dbReference type="Gene3D" id="2.40.50.140">
    <property type="entry name" value="Nucleic acid-binding proteins"/>
    <property type="match status" value="1"/>
</dbReference>
<evidence type="ECO:0000313" key="6">
    <source>
        <dbReference type="Proteomes" id="UP001050691"/>
    </source>
</evidence>
<evidence type="ECO:0000256" key="1">
    <source>
        <dbReference type="ARBA" id="ARBA00005657"/>
    </source>
</evidence>
<dbReference type="SUPFAM" id="SSF50249">
    <property type="entry name" value="Nucleic acid-binding proteins"/>
    <property type="match status" value="1"/>
</dbReference>
<keyword evidence="3" id="KW-0687">Ribonucleoprotein</keyword>
<dbReference type="GO" id="GO:0003735">
    <property type="term" value="F:structural constituent of ribosome"/>
    <property type="evidence" value="ECO:0007669"/>
    <property type="project" value="InterPro"/>
</dbReference>
<evidence type="ECO:0000313" key="5">
    <source>
        <dbReference type="EMBL" id="GJJ13849.1"/>
    </source>
</evidence>
<reference evidence="5" key="1">
    <citation type="submission" date="2021-10" db="EMBL/GenBank/DDBJ databases">
        <title>De novo Genome Assembly of Clathrus columnatus (Basidiomycota, Fungi) Using Illumina and Nanopore Sequence Data.</title>
        <authorList>
            <person name="Ogiso-Tanaka E."/>
            <person name="Itagaki H."/>
            <person name="Hosoya T."/>
            <person name="Hosaka K."/>
        </authorList>
    </citation>
    <scope>NUCLEOTIDE SEQUENCE</scope>
    <source>
        <strain evidence="5">MO-923</strain>
    </source>
</reference>
<accession>A0AAV5AL36</accession>
<organism evidence="5 6">
    <name type="scientific">Clathrus columnatus</name>
    <dbReference type="NCBI Taxonomy" id="1419009"/>
    <lineage>
        <taxon>Eukaryota</taxon>
        <taxon>Fungi</taxon>
        <taxon>Dikarya</taxon>
        <taxon>Basidiomycota</taxon>
        <taxon>Agaricomycotina</taxon>
        <taxon>Agaricomycetes</taxon>
        <taxon>Phallomycetidae</taxon>
        <taxon>Phallales</taxon>
        <taxon>Clathraceae</taxon>
        <taxon>Clathrus</taxon>
    </lineage>
</organism>
<dbReference type="Pfam" id="PF00164">
    <property type="entry name" value="Ribosom_S12_S23"/>
    <property type="match status" value="1"/>
</dbReference>
<evidence type="ECO:0000256" key="2">
    <source>
        <dbReference type="ARBA" id="ARBA00022980"/>
    </source>
</evidence>
<dbReference type="NCBIfam" id="TIGR00981">
    <property type="entry name" value="rpsL_bact"/>
    <property type="match status" value="1"/>
</dbReference>
<evidence type="ECO:0000256" key="4">
    <source>
        <dbReference type="SAM" id="MobiDB-lite"/>
    </source>
</evidence>
<comment type="caution">
    <text evidence="5">The sequence shown here is derived from an EMBL/GenBank/DDBJ whole genome shotgun (WGS) entry which is preliminary data.</text>
</comment>
<evidence type="ECO:0000256" key="3">
    <source>
        <dbReference type="ARBA" id="ARBA00023274"/>
    </source>
</evidence>
<dbReference type="Proteomes" id="UP001050691">
    <property type="component" value="Unassembled WGS sequence"/>
</dbReference>
<dbReference type="InterPro" id="IPR006032">
    <property type="entry name" value="Ribosomal_uS12"/>
</dbReference>
<keyword evidence="2" id="KW-0689">Ribosomal protein</keyword>
<dbReference type="PRINTS" id="PR01034">
    <property type="entry name" value="RIBOSOMALS12"/>
</dbReference>